<evidence type="ECO:0000256" key="1">
    <source>
        <dbReference type="ARBA" id="ARBA00007521"/>
    </source>
</evidence>
<dbReference type="RefSeq" id="WP_213527730.1">
    <property type="nucleotide sequence ID" value="NZ_BOVJ01000030.1"/>
</dbReference>
<comment type="similarity">
    <text evidence="1">Belongs to the PemK/MazF family.</text>
</comment>
<gene>
    <name evidence="3" type="ORF">PACILC2_09930</name>
</gene>
<evidence type="ECO:0000313" key="4">
    <source>
        <dbReference type="Proteomes" id="UP000680304"/>
    </source>
</evidence>
<dbReference type="Pfam" id="PF02452">
    <property type="entry name" value="PemK_toxin"/>
    <property type="match status" value="1"/>
</dbReference>
<proteinExistence type="inferred from homology"/>
<keyword evidence="4" id="KW-1185">Reference proteome</keyword>
<evidence type="ECO:0008006" key="5">
    <source>
        <dbReference type="Google" id="ProtNLM"/>
    </source>
</evidence>
<keyword evidence="2" id="KW-1277">Toxin-antitoxin system</keyword>
<accession>A0ABQ4N2N7</accession>
<dbReference type="InterPro" id="IPR011067">
    <property type="entry name" value="Plasmid_toxin/cell-grow_inhib"/>
</dbReference>
<dbReference type="InterPro" id="IPR003477">
    <property type="entry name" value="PemK-like"/>
</dbReference>
<protein>
    <recommendedName>
        <fullName evidence="5">Growth inhibitor PemK</fullName>
    </recommendedName>
</protein>
<comment type="caution">
    <text evidence="3">The sequence shown here is derived from an EMBL/GenBank/DDBJ whole genome shotgun (WGS) entry which is preliminary data.</text>
</comment>
<dbReference type="EMBL" id="BOVJ01000030">
    <property type="protein sequence ID" value="GIQ62425.1"/>
    <property type="molecule type" value="Genomic_DNA"/>
</dbReference>
<evidence type="ECO:0000313" key="3">
    <source>
        <dbReference type="EMBL" id="GIQ62425.1"/>
    </source>
</evidence>
<dbReference type="SUPFAM" id="SSF50118">
    <property type="entry name" value="Cell growth inhibitor/plasmid maintenance toxic component"/>
    <property type="match status" value="1"/>
</dbReference>
<dbReference type="Proteomes" id="UP000680304">
    <property type="component" value="Unassembled WGS sequence"/>
</dbReference>
<organism evidence="3 4">
    <name type="scientific">Paenibacillus cisolokensis</name>
    <dbReference type="NCBI Taxonomy" id="1658519"/>
    <lineage>
        <taxon>Bacteria</taxon>
        <taxon>Bacillati</taxon>
        <taxon>Bacillota</taxon>
        <taxon>Bacilli</taxon>
        <taxon>Bacillales</taxon>
        <taxon>Paenibacillaceae</taxon>
        <taxon>Paenibacillus</taxon>
    </lineage>
</organism>
<dbReference type="Gene3D" id="2.30.30.110">
    <property type="match status" value="1"/>
</dbReference>
<sequence length="206" mass="23812">MGEDRDNKKVRDIPDLMSEANKLTNDLKTVIADMEEKRGRVFLKCLKDQIRYLDWEEGFNPKKRKNFERKEVVHVQFGFNTGSEHGGPHWAVILDGEKWSCPTVTVVPLGSLEEGETQEHVHKDDVFIGTIPSINEKLVYAIPNQIRTISKLRIIRPRHKNDESIKLSNQQMDEIDKKLFQMFFSKSKVIHELVANLSEAATAREK</sequence>
<name>A0ABQ4N2N7_9BACL</name>
<reference evidence="3 4" key="1">
    <citation type="submission" date="2021-04" db="EMBL/GenBank/DDBJ databases">
        <title>Draft genome sequence of Paenibacillus cisolokensis, LC2-13A.</title>
        <authorList>
            <person name="Uke A."/>
            <person name="Chhe C."/>
            <person name="Baramee S."/>
            <person name="Kosugi A."/>
        </authorList>
    </citation>
    <scope>NUCLEOTIDE SEQUENCE [LARGE SCALE GENOMIC DNA]</scope>
    <source>
        <strain evidence="3 4">LC2-13A</strain>
    </source>
</reference>
<evidence type="ECO:0000256" key="2">
    <source>
        <dbReference type="ARBA" id="ARBA00022649"/>
    </source>
</evidence>